<evidence type="ECO:0000256" key="7">
    <source>
        <dbReference type="RuleBase" id="RU000489"/>
    </source>
</evidence>
<dbReference type="SUPFAM" id="SSF54556">
    <property type="entry name" value="Chitinase insertion domain"/>
    <property type="match status" value="1"/>
</dbReference>
<feature type="region of interest" description="Disordered" evidence="8">
    <location>
        <begin position="385"/>
        <end position="405"/>
    </location>
</feature>
<reference evidence="11" key="1">
    <citation type="journal article" date="2020" name="bioRxiv">
        <title>Chromosome-level reference genome of the European wasp spider Argiope bruennichi: a resource for studies on range expansion and evolutionary adaptation.</title>
        <authorList>
            <person name="Sheffer M.M."/>
            <person name="Hoppe A."/>
            <person name="Krehenwinkel H."/>
            <person name="Uhl G."/>
            <person name="Kuss A.W."/>
            <person name="Jensen L."/>
            <person name="Jensen C."/>
            <person name="Gillespie R.G."/>
            <person name="Hoff K.J."/>
            <person name="Prost S."/>
        </authorList>
    </citation>
    <scope>NUCLEOTIDE SEQUENCE</scope>
</reference>
<evidence type="ECO:0000313" key="11">
    <source>
        <dbReference type="EMBL" id="KAF8787217.1"/>
    </source>
</evidence>
<evidence type="ECO:0000256" key="2">
    <source>
        <dbReference type="ARBA" id="ARBA00022729"/>
    </source>
</evidence>
<evidence type="ECO:0000256" key="3">
    <source>
        <dbReference type="ARBA" id="ARBA00022801"/>
    </source>
</evidence>
<evidence type="ECO:0000256" key="4">
    <source>
        <dbReference type="ARBA" id="ARBA00023157"/>
    </source>
</evidence>
<feature type="signal peptide" evidence="9">
    <location>
        <begin position="1"/>
        <end position="18"/>
    </location>
</feature>
<dbReference type="SUPFAM" id="SSF51445">
    <property type="entry name" value="(Trans)glycosidases"/>
    <property type="match status" value="1"/>
</dbReference>
<feature type="region of interest" description="Disordered" evidence="8">
    <location>
        <begin position="470"/>
        <end position="529"/>
    </location>
</feature>
<reference evidence="11" key="2">
    <citation type="submission" date="2020-06" db="EMBL/GenBank/DDBJ databases">
        <authorList>
            <person name="Sheffer M."/>
        </authorList>
    </citation>
    <scope>NUCLEOTIDE SEQUENCE</scope>
</reference>
<dbReference type="InterPro" id="IPR050314">
    <property type="entry name" value="Glycosyl_Hydrlase_18"/>
</dbReference>
<keyword evidence="12" id="KW-1185">Reference proteome</keyword>
<dbReference type="Gene3D" id="3.30.160.360">
    <property type="match status" value="1"/>
</dbReference>
<dbReference type="EMBL" id="JABXBU010000015">
    <property type="protein sequence ID" value="KAF8787217.1"/>
    <property type="molecule type" value="Genomic_DNA"/>
</dbReference>
<keyword evidence="3 7" id="KW-0378">Hydrolase</keyword>
<dbReference type="PROSITE" id="PS01095">
    <property type="entry name" value="GH18_1"/>
    <property type="match status" value="1"/>
</dbReference>
<dbReference type="GO" id="GO:0005975">
    <property type="term" value="P:carbohydrate metabolic process"/>
    <property type="evidence" value="ECO:0007669"/>
    <property type="project" value="InterPro"/>
</dbReference>
<dbReference type="GO" id="GO:0005634">
    <property type="term" value="C:nucleus"/>
    <property type="evidence" value="ECO:0007669"/>
    <property type="project" value="UniProtKB-SubCell"/>
</dbReference>
<dbReference type="PANTHER" id="PTHR11177:SF360">
    <property type="entry name" value="CHITINASE 4-RELATED"/>
    <property type="match status" value="1"/>
</dbReference>
<keyword evidence="5" id="KW-0539">Nucleus</keyword>
<dbReference type="Gene3D" id="3.20.20.80">
    <property type="entry name" value="Glycosidases"/>
    <property type="match status" value="1"/>
</dbReference>
<dbReference type="InterPro" id="IPR056515">
    <property type="entry name" value="INO80E_N"/>
</dbReference>
<dbReference type="GO" id="GO:0006032">
    <property type="term" value="P:chitin catabolic process"/>
    <property type="evidence" value="ECO:0007669"/>
    <property type="project" value="TreeGrafter"/>
</dbReference>
<proteinExistence type="predicted"/>
<dbReference type="InterPro" id="IPR001223">
    <property type="entry name" value="Glyco_hydro18_cat"/>
</dbReference>
<dbReference type="InterPro" id="IPR011583">
    <property type="entry name" value="Chitinase_II/V-like_cat"/>
</dbReference>
<organism evidence="11 12">
    <name type="scientific">Argiope bruennichi</name>
    <name type="common">Wasp spider</name>
    <name type="synonym">Aranea bruennichi</name>
    <dbReference type="NCBI Taxonomy" id="94029"/>
    <lineage>
        <taxon>Eukaryota</taxon>
        <taxon>Metazoa</taxon>
        <taxon>Ecdysozoa</taxon>
        <taxon>Arthropoda</taxon>
        <taxon>Chelicerata</taxon>
        <taxon>Arachnida</taxon>
        <taxon>Araneae</taxon>
        <taxon>Araneomorphae</taxon>
        <taxon>Entelegynae</taxon>
        <taxon>Araneoidea</taxon>
        <taxon>Araneidae</taxon>
        <taxon>Argiope</taxon>
    </lineage>
</organism>
<comment type="subcellular location">
    <subcellularLocation>
        <location evidence="1">Nucleus</location>
    </subcellularLocation>
</comment>
<keyword evidence="2 9" id="KW-0732">Signal</keyword>
<sequence length="733" mass="80624">MGLRSVCMLLLLVALAASAPSRDHNSKRYKVVCYLGSWANYRGGEGKFLIENIDPNLCTHLVYGFAKLAGNQIAVYDPYLDLKENWGLGAYQRFNNLKKQNPNLSTLIAIGGWNEGSTKYSQMAADPNARATFVKSAVDFCLKYDFDGLDMDWEYPANRGGAAADKQNFVTLLKELKEAFAPHGLILSAAVSAGKNTIDTAYDIPGVSKYLDFINVMAYDLHGSWEKTTGHNAPLYERPGESEGDKILNVNYAIKYWIAKGAPKNKIILGMGTYGRSFTLANPSDNKLGAPTTGPGRAGPLTKEPGMLGYNEICRDKGFTEVFVEKVEAPYAYNGNQWVGYDNVKSIGIKVDYLIREGLGGGMIWSLETDDFRGNCGGRNVVISSSNEPENSNSPFFNPSQGSSLNEKRERINNNIYREKYRKLKRVVKDFVFENAALCDEVARMQEKILIAKEERRYLLRKLQGFQSLKDGSAPTNHVPGVSSTSGKNVAGENTESQVKKKAPVKKRPASKTVEEGAKPKPKRRKVPADKRLVTPIPLDVAGRPIFPIVLGSLTIHSLGVIVSDRPGYHTEQCIYPVGFCSSRTYASLKNPLIQCLYQCTVTDSPFGPRFEITPEDDPGHSLIGSSPNEVHSALLKSLNAVCGKEVVSVDGQGAKFFGLSHPTVQNLIQSCAGARKCSDYRWVQFEVAKVAEGEEDHITKDFDPTINFDVLLHIIKESTPVVSVNSGLLAVR</sequence>
<gene>
    <name evidence="11" type="ORF">HNY73_008839</name>
</gene>
<accession>A0A8T0F7R6</accession>
<dbReference type="FunFam" id="3.20.20.80:FF:000007">
    <property type="entry name" value="Acidic mammalian chitinase"/>
    <property type="match status" value="1"/>
</dbReference>
<feature type="compositionally biased region" description="Polar residues" evidence="8">
    <location>
        <begin position="482"/>
        <end position="497"/>
    </location>
</feature>
<keyword evidence="6 7" id="KW-0326">Glycosidase</keyword>
<dbReference type="FunFam" id="3.10.50.10:FF:000001">
    <property type="entry name" value="Chitinase 3-like 1"/>
    <property type="match status" value="1"/>
</dbReference>
<dbReference type="InterPro" id="IPR003889">
    <property type="entry name" value="FYrich_C"/>
</dbReference>
<dbReference type="GO" id="GO:0005576">
    <property type="term" value="C:extracellular region"/>
    <property type="evidence" value="ECO:0007669"/>
    <property type="project" value="TreeGrafter"/>
</dbReference>
<dbReference type="Pfam" id="PF05964">
    <property type="entry name" value="FYRN"/>
    <property type="match status" value="1"/>
</dbReference>
<evidence type="ECO:0000256" key="6">
    <source>
        <dbReference type="ARBA" id="ARBA00023295"/>
    </source>
</evidence>
<feature type="compositionally biased region" description="Low complexity" evidence="8">
    <location>
        <begin position="385"/>
        <end position="400"/>
    </location>
</feature>
<dbReference type="SMART" id="SM00636">
    <property type="entry name" value="Glyco_18"/>
    <property type="match status" value="1"/>
</dbReference>
<dbReference type="GO" id="GO:0004568">
    <property type="term" value="F:chitinase activity"/>
    <property type="evidence" value="ECO:0007669"/>
    <property type="project" value="TreeGrafter"/>
</dbReference>
<comment type="caution">
    <text evidence="11">The sequence shown here is derived from an EMBL/GenBank/DDBJ whole genome shotgun (WGS) entry which is preliminary data.</text>
</comment>
<dbReference type="SMART" id="SM00541">
    <property type="entry name" value="FYRN"/>
    <property type="match status" value="1"/>
</dbReference>
<keyword evidence="4" id="KW-1015">Disulfide bond</keyword>
<dbReference type="PANTHER" id="PTHR11177">
    <property type="entry name" value="CHITINASE"/>
    <property type="match status" value="1"/>
</dbReference>
<dbReference type="PROSITE" id="PS51542">
    <property type="entry name" value="FYRN"/>
    <property type="match status" value="1"/>
</dbReference>
<dbReference type="SMART" id="SM00542">
    <property type="entry name" value="FYRC"/>
    <property type="match status" value="1"/>
</dbReference>
<evidence type="ECO:0000313" key="12">
    <source>
        <dbReference type="Proteomes" id="UP000807504"/>
    </source>
</evidence>
<evidence type="ECO:0000256" key="5">
    <source>
        <dbReference type="ARBA" id="ARBA00023242"/>
    </source>
</evidence>
<dbReference type="CDD" id="cd02872">
    <property type="entry name" value="GH18_chitolectin_chitotriosidase"/>
    <property type="match status" value="1"/>
</dbReference>
<protein>
    <submittedName>
        <fullName evidence="11">Chitotriosidase-1 like protein</fullName>
    </submittedName>
</protein>
<feature type="compositionally biased region" description="Basic residues" evidence="8">
    <location>
        <begin position="500"/>
        <end position="510"/>
    </location>
</feature>
<dbReference type="InterPro" id="IPR003888">
    <property type="entry name" value="FYrich_N"/>
</dbReference>
<evidence type="ECO:0000256" key="8">
    <source>
        <dbReference type="SAM" id="MobiDB-lite"/>
    </source>
</evidence>
<dbReference type="InterPro" id="IPR017853">
    <property type="entry name" value="GH"/>
</dbReference>
<dbReference type="Pfam" id="PF00704">
    <property type="entry name" value="Glyco_hydro_18"/>
    <property type="match status" value="1"/>
</dbReference>
<evidence type="ECO:0000256" key="9">
    <source>
        <dbReference type="SAM" id="SignalP"/>
    </source>
</evidence>
<dbReference type="GO" id="GO:0008061">
    <property type="term" value="F:chitin binding"/>
    <property type="evidence" value="ECO:0007669"/>
    <property type="project" value="InterPro"/>
</dbReference>
<dbReference type="Pfam" id="PF05965">
    <property type="entry name" value="FYRC"/>
    <property type="match status" value="1"/>
</dbReference>
<dbReference type="PROSITE" id="PS51543">
    <property type="entry name" value="FYRC"/>
    <property type="match status" value="1"/>
</dbReference>
<dbReference type="Pfam" id="PF24237">
    <property type="entry name" value="INO80E"/>
    <property type="match status" value="1"/>
</dbReference>
<dbReference type="Gene3D" id="3.10.50.10">
    <property type="match status" value="1"/>
</dbReference>
<evidence type="ECO:0000256" key="1">
    <source>
        <dbReference type="ARBA" id="ARBA00004123"/>
    </source>
</evidence>
<dbReference type="AlphaFoldDB" id="A0A8T0F7R6"/>
<name>A0A8T0F7R6_ARGBR</name>
<dbReference type="InterPro" id="IPR001579">
    <property type="entry name" value="Glyco_hydro_18_chit_AS"/>
</dbReference>
<dbReference type="PROSITE" id="PS51910">
    <property type="entry name" value="GH18_2"/>
    <property type="match status" value="1"/>
</dbReference>
<evidence type="ECO:0000259" key="10">
    <source>
        <dbReference type="PROSITE" id="PS51910"/>
    </source>
</evidence>
<dbReference type="Proteomes" id="UP000807504">
    <property type="component" value="Unassembled WGS sequence"/>
</dbReference>
<dbReference type="InterPro" id="IPR029070">
    <property type="entry name" value="Chitinase_insertion_sf"/>
</dbReference>
<feature type="chain" id="PRO_5035890362" evidence="9">
    <location>
        <begin position="19"/>
        <end position="733"/>
    </location>
</feature>
<feature type="domain" description="GH18" evidence="10">
    <location>
        <begin position="29"/>
        <end position="393"/>
    </location>
</feature>